<evidence type="ECO:0000256" key="5">
    <source>
        <dbReference type="SAM" id="MobiDB-lite"/>
    </source>
</evidence>
<feature type="compositionally biased region" description="Polar residues" evidence="5">
    <location>
        <begin position="1"/>
        <end position="25"/>
    </location>
</feature>
<evidence type="ECO:0000256" key="2">
    <source>
        <dbReference type="ARBA" id="ARBA00022692"/>
    </source>
</evidence>
<dbReference type="InterPro" id="IPR052053">
    <property type="entry name" value="IM_YidH-like"/>
</dbReference>
<keyword evidence="4 6" id="KW-0472">Membrane</keyword>
<dbReference type="InterPro" id="IPR003807">
    <property type="entry name" value="DUF202"/>
</dbReference>
<dbReference type="Proteomes" id="UP000191691">
    <property type="component" value="Unassembled WGS sequence"/>
</dbReference>
<comment type="caution">
    <text evidence="8">The sequence shown here is derived from an EMBL/GenBank/DDBJ whole genome shotgun (WGS) entry which is preliminary data.</text>
</comment>
<evidence type="ECO:0000313" key="9">
    <source>
        <dbReference type="Proteomes" id="UP000191691"/>
    </source>
</evidence>
<dbReference type="OMA" id="SVACHCV"/>
<dbReference type="STRING" id="60175.A0A1V6XR53"/>
<dbReference type="AlphaFoldDB" id="A0A1V6XR53"/>
<protein>
    <recommendedName>
        <fullName evidence="7">DUF202 domain-containing protein</fullName>
    </recommendedName>
</protein>
<dbReference type="EMBL" id="MOOB01000060">
    <property type="protein sequence ID" value="OQE77516.1"/>
    <property type="molecule type" value="Genomic_DNA"/>
</dbReference>
<comment type="subcellular location">
    <subcellularLocation>
        <location evidence="1">Endomembrane system</location>
        <topology evidence="1">Multi-pass membrane protein</topology>
    </subcellularLocation>
</comment>
<keyword evidence="3 6" id="KW-1133">Transmembrane helix</keyword>
<sequence length="235" mass="26017">MTESSAQVSGPRQPSGVISRNTRPGDNNDMDPREALELQQIQTQEDNELNYSTPSASSGDEYRVVTRRTTSRADAQRRQQARKGRWGKLTQLWTHNVTLTVPHKSSRDYFALERTFLAYIRTSLVVSQQGVLIAQLFRLQAAEALADRLGFRRVGTPLSVACHCVAILVALVGAYRFWRQQNAIARGNVFAGGWELNSVGILLGCITLTVLIVSIAMVVEVDTGTLGFVRRILDG</sequence>
<dbReference type="GO" id="GO:0012505">
    <property type="term" value="C:endomembrane system"/>
    <property type="evidence" value="ECO:0007669"/>
    <property type="project" value="UniProtKB-SubCell"/>
</dbReference>
<name>A0A1V6XR53_PENNA</name>
<dbReference type="PANTHER" id="PTHR34187">
    <property type="entry name" value="FGR18P"/>
    <property type="match status" value="1"/>
</dbReference>
<evidence type="ECO:0000259" key="7">
    <source>
        <dbReference type="Pfam" id="PF02656"/>
    </source>
</evidence>
<feature type="region of interest" description="Disordered" evidence="5">
    <location>
        <begin position="1"/>
        <end position="83"/>
    </location>
</feature>
<keyword evidence="2 6" id="KW-0812">Transmembrane</keyword>
<accession>A0A1V6XR53</accession>
<dbReference type="Pfam" id="PF02656">
    <property type="entry name" value="DUF202"/>
    <property type="match status" value="1"/>
</dbReference>
<organism evidence="8 9">
    <name type="scientific">Penicillium nalgiovense</name>
    <dbReference type="NCBI Taxonomy" id="60175"/>
    <lineage>
        <taxon>Eukaryota</taxon>
        <taxon>Fungi</taxon>
        <taxon>Dikarya</taxon>
        <taxon>Ascomycota</taxon>
        <taxon>Pezizomycotina</taxon>
        <taxon>Eurotiomycetes</taxon>
        <taxon>Eurotiomycetidae</taxon>
        <taxon>Eurotiales</taxon>
        <taxon>Aspergillaceae</taxon>
        <taxon>Penicillium</taxon>
    </lineage>
</organism>
<feature type="compositionally biased region" description="Polar residues" evidence="5">
    <location>
        <begin position="39"/>
        <end position="58"/>
    </location>
</feature>
<gene>
    <name evidence="8" type="ORF">PENNAL_c0060G02931</name>
</gene>
<keyword evidence="9" id="KW-1185">Reference proteome</keyword>
<evidence type="ECO:0000313" key="8">
    <source>
        <dbReference type="EMBL" id="OQE77516.1"/>
    </source>
</evidence>
<feature type="transmembrane region" description="Helical" evidence="6">
    <location>
        <begin position="199"/>
        <end position="219"/>
    </location>
</feature>
<evidence type="ECO:0000256" key="6">
    <source>
        <dbReference type="SAM" id="Phobius"/>
    </source>
</evidence>
<feature type="domain" description="DUF202" evidence="7">
    <location>
        <begin position="107"/>
        <end position="183"/>
    </location>
</feature>
<dbReference type="PANTHER" id="PTHR34187:SF1">
    <property type="entry name" value="DUF202 DOMAIN-CONTAINING PROTEIN"/>
    <property type="match status" value="1"/>
</dbReference>
<evidence type="ECO:0000256" key="4">
    <source>
        <dbReference type="ARBA" id="ARBA00023136"/>
    </source>
</evidence>
<feature type="transmembrane region" description="Helical" evidence="6">
    <location>
        <begin position="157"/>
        <end position="178"/>
    </location>
</feature>
<evidence type="ECO:0000256" key="3">
    <source>
        <dbReference type="ARBA" id="ARBA00022989"/>
    </source>
</evidence>
<proteinExistence type="predicted"/>
<reference evidence="9" key="1">
    <citation type="journal article" date="2017" name="Nat. Microbiol.">
        <title>Global analysis of biosynthetic gene clusters reveals vast potential of secondary metabolite production in Penicillium species.</title>
        <authorList>
            <person name="Nielsen J.C."/>
            <person name="Grijseels S."/>
            <person name="Prigent S."/>
            <person name="Ji B."/>
            <person name="Dainat J."/>
            <person name="Nielsen K.F."/>
            <person name="Frisvad J.C."/>
            <person name="Workman M."/>
            <person name="Nielsen J."/>
        </authorList>
    </citation>
    <scope>NUCLEOTIDE SEQUENCE [LARGE SCALE GENOMIC DNA]</scope>
    <source>
        <strain evidence="9">IBT 13039</strain>
    </source>
</reference>
<evidence type="ECO:0000256" key="1">
    <source>
        <dbReference type="ARBA" id="ARBA00004127"/>
    </source>
</evidence>